<evidence type="ECO:0000256" key="1">
    <source>
        <dbReference type="ARBA" id="ARBA00005446"/>
    </source>
</evidence>
<keyword evidence="8" id="KW-1185">Reference proteome</keyword>
<accession>A0A7W9GDC8</accession>
<evidence type="ECO:0000256" key="4">
    <source>
        <dbReference type="ARBA" id="ARBA00034617"/>
    </source>
</evidence>
<dbReference type="Proteomes" id="UP000579153">
    <property type="component" value="Unassembled WGS sequence"/>
</dbReference>
<dbReference type="GO" id="GO:0003677">
    <property type="term" value="F:DNA binding"/>
    <property type="evidence" value="ECO:0007669"/>
    <property type="project" value="UniProtKB-KW"/>
</dbReference>
<comment type="caution">
    <text evidence="7">The sequence shown here is derived from an EMBL/GenBank/DDBJ whole genome shotgun (WGS) entry which is preliminary data.</text>
</comment>
<keyword evidence="7" id="KW-0067">ATP-binding</keyword>
<dbReference type="SUPFAM" id="SSF52540">
    <property type="entry name" value="P-loop containing nucleoside triphosphate hydrolases"/>
    <property type="match status" value="1"/>
</dbReference>
<dbReference type="PANTHER" id="PTHR13710">
    <property type="entry name" value="DNA HELICASE RECQ FAMILY MEMBER"/>
    <property type="match status" value="1"/>
</dbReference>
<keyword evidence="7" id="KW-0347">Helicase</keyword>
<dbReference type="SMART" id="SM00490">
    <property type="entry name" value="HELICc"/>
    <property type="match status" value="1"/>
</dbReference>
<dbReference type="GO" id="GO:0009378">
    <property type="term" value="F:four-way junction helicase activity"/>
    <property type="evidence" value="ECO:0007669"/>
    <property type="project" value="TreeGrafter"/>
</dbReference>
<feature type="domain" description="Helicase C-terminal" evidence="6">
    <location>
        <begin position="71"/>
        <end position="205"/>
    </location>
</feature>
<dbReference type="PROSITE" id="PS51194">
    <property type="entry name" value="HELICASE_CTER"/>
    <property type="match status" value="1"/>
</dbReference>
<keyword evidence="3" id="KW-0413">Isomerase</keyword>
<dbReference type="GO" id="GO:0005737">
    <property type="term" value="C:cytoplasm"/>
    <property type="evidence" value="ECO:0007669"/>
    <property type="project" value="TreeGrafter"/>
</dbReference>
<dbReference type="AlphaFoldDB" id="A0A7W9GDC8"/>
<dbReference type="GO" id="GO:0006310">
    <property type="term" value="P:DNA recombination"/>
    <property type="evidence" value="ECO:0007669"/>
    <property type="project" value="TreeGrafter"/>
</dbReference>
<keyword evidence="7" id="KW-0378">Hydrolase</keyword>
<sequence length="205" mass="22389">MGHDFRPDYLRLGAVAEALDRPPIAALTATAAPPVRAEITERLGPRDPMEIVQGFDRPNISLTVRRMLDDPAPDIVAAVREEPGPGIVYTAVRKQTHRLSGLLTDAGVRAAPYHAGLRRPERDDVHGRFMAGDLDVVVATSAFGMGIDKPDVRFVLHAEVPGSPDAYYQEIGRAGRDGDPARAVLFYRPENLGLQRYFTATVPDL</sequence>
<proteinExistence type="inferred from homology"/>
<comment type="similarity">
    <text evidence="1">Belongs to the helicase family. RecQ subfamily.</text>
</comment>
<dbReference type="RefSeq" id="WP_221519780.1">
    <property type="nucleotide sequence ID" value="NZ_JACHMB010000001.1"/>
</dbReference>
<dbReference type="InterPro" id="IPR027417">
    <property type="entry name" value="P-loop_NTPase"/>
</dbReference>
<name>A0A7W9GDC8_9ACTN</name>
<protein>
    <recommendedName>
        <fullName evidence="5">DNA 3'-5' helicase</fullName>
        <ecNumber evidence="5">5.6.2.4</ecNumber>
    </recommendedName>
</protein>
<keyword evidence="2" id="KW-0238">DNA-binding</keyword>
<dbReference type="GO" id="GO:0043590">
    <property type="term" value="C:bacterial nucleoid"/>
    <property type="evidence" value="ECO:0007669"/>
    <property type="project" value="TreeGrafter"/>
</dbReference>
<dbReference type="InterPro" id="IPR001650">
    <property type="entry name" value="Helicase_C-like"/>
</dbReference>
<dbReference type="Pfam" id="PF00271">
    <property type="entry name" value="Helicase_C"/>
    <property type="match status" value="1"/>
</dbReference>
<reference evidence="7 8" key="1">
    <citation type="submission" date="2020-08" db="EMBL/GenBank/DDBJ databases">
        <title>Sequencing the genomes of 1000 actinobacteria strains.</title>
        <authorList>
            <person name="Klenk H.-P."/>
        </authorList>
    </citation>
    <scope>NUCLEOTIDE SEQUENCE [LARGE SCALE GENOMIC DNA]</scope>
    <source>
        <strain evidence="7 8">DSM 45507</strain>
    </source>
</reference>
<dbReference type="GO" id="GO:0006281">
    <property type="term" value="P:DNA repair"/>
    <property type="evidence" value="ECO:0007669"/>
    <property type="project" value="TreeGrafter"/>
</dbReference>
<evidence type="ECO:0000259" key="6">
    <source>
        <dbReference type="PROSITE" id="PS51194"/>
    </source>
</evidence>
<dbReference type="GO" id="GO:0030894">
    <property type="term" value="C:replisome"/>
    <property type="evidence" value="ECO:0007669"/>
    <property type="project" value="TreeGrafter"/>
</dbReference>
<dbReference type="Gene3D" id="3.40.50.300">
    <property type="entry name" value="P-loop containing nucleotide triphosphate hydrolases"/>
    <property type="match status" value="2"/>
</dbReference>
<gene>
    <name evidence="7" type="ORF">HD596_008498</name>
</gene>
<evidence type="ECO:0000256" key="2">
    <source>
        <dbReference type="ARBA" id="ARBA00023125"/>
    </source>
</evidence>
<dbReference type="PANTHER" id="PTHR13710:SF105">
    <property type="entry name" value="ATP-DEPENDENT DNA HELICASE Q1"/>
    <property type="match status" value="1"/>
</dbReference>
<dbReference type="GO" id="GO:0043138">
    <property type="term" value="F:3'-5' DNA helicase activity"/>
    <property type="evidence" value="ECO:0007669"/>
    <property type="project" value="UniProtKB-EC"/>
</dbReference>
<dbReference type="EC" id="5.6.2.4" evidence="5"/>
<comment type="catalytic activity">
    <reaction evidence="4">
        <text>Couples ATP hydrolysis with the unwinding of duplex DNA by translocating in the 3'-5' direction.</text>
        <dbReference type="EC" id="5.6.2.4"/>
    </reaction>
</comment>
<evidence type="ECO:0000256" key="5">
    <source>
        <dbReference type="ARBA" id="ARBA00034808"/>
    </source>
</evidence>
<evidence type="ECO:0000256" key="3">
    <source>
        <dbReference type="ARBA" id="ARBA00023235"/>
    </source>
</evidence>
<evidence type="ECO:0000313" key="7">
    <source>
        <dbReference type="EMBL" id="MBB5781742.1"/>
    </source>
</evidence>
<evidence type="ECO:0000313" key="8">
    <source>
        <dbReference type="Proteomes" id="UP000579153"/>
    </source>
</evidence>
<dbReference type="EMBL" id="JACHMB010000001">
    <property type="protein sequence ID" value="MBB5781742.1"/>
    <property type="molecule type" value="Genomic_DNA"/>
</dbReference>
<keyword evidence="7" id="KW-0547">Nucleotide-binding</keyword>
<organism evidence="7 8">
    <name type="scientific">Nonomuraea jabiensis</name>
    <dbReference type="NCBI Taxonomy" id="882448"/>
    <lineage>
        <taxon>Bacteria</taxon>
        <taxon>Bacillati</taxon>
        <taxon>Actinomycetota</taxon>
        <taxon>Actinomycetes</taxon>
        <taxon>Streptosporangiales</taxon>
        <taxon>Streptosporangiaceae</taxon>
        <taxon>Nonomuraea</taxon>
    </lineage>
</organism>